<comment type="caution">
    <text evidence="6">The sequence shown here is derived from an EMBL/GenBank/DDBJ whole genome shotgun (WGS) entry which is preliminary data.</text>
</comment>
<dbReference type="InterPro" id="IPR040324">
    <property type="entry name" value="WDR44/Dgr2"/>
</dbReference>
<dbReference type="EMBL" id="CAXLJL010000112">
    <property type="protein sequence ID" value="CAL5131960.1"/>
    <property type="molecule type" value="Genomic_DNA"/>
</dbReference>
<evidence type="ECO:0000256" key="1">
    <source>
        <dbReference type="ARBA" id="ARBA00021207"/>
    </source>
</evidence>
<feature type="compositionally biased region" description="Polar residues" evidence="5">
    <location>
        <begin position="129"/>
        <end position="151"/>
    </location>
</feature>
<dbReference type="PANTHER" id="PTHR14221:SF0">
    <property type="entry name" value="WD REPEAT-CONTAINING PROTEIN 44"/>
    <property type="match status" value="1"/>
</dbReference>
<name>A0AAV2T416_CALDB</name>
<evidence type="ECO:0000313" key="6">
    <source>
        <dbReference type="EMBL" id="CAL5131960.1"/>
    </source>
</evidence>
<feature type="repeat" description="WD" evidence="4">
    <location>
        <begin position="467"/>
        <end position="501"/>
    </location>
</feature>
<accession>A0AAV2T416</accession>
<feature type="region of interest" description="Disordered" evidence="5">
    <location>
        <begin position="105"/>
        <end position="151"/>
    </location>
</feature>
<evidence type="ECO:0000256" key="4">
    <source>
        <dbReference type="PROSITE-ProRule" id="PRU00221"/>
    </source>
</evidence>
<keyword evidence="3" id="KW-0677">Repeat</keyword>
<gene>
    <name evidence="6" type="ORF">CDAUBV1_LOCUS4487</name>
</gene>
<dbReference type="PROSITE" id="PS50082">
    <property type="entry name" value="WD_REPEATS_2"/>
    <property type="match status" value="3"/>
</dbReference>
<dbReference type="Gene3D" id="2.130.10.10">
    <property type="entry name" value="YVTN repeat-like/Quinoprotein amine dehydrogenase"/>
    <property type="match status" value="3"/>
</dbReference>
<feature type="repeat" description="WD" evidence="4">
    <location>
        <begin position="270"/>
        <end position="301"/>
    </location>
</feature>
<dbReference type="Proteomes" id="UP001497525">
    <property type="component" value="Unassembled WGS sequence"/>
</dbReference>
<dbReference type="SUPFAM" id="SSF50978">
    <property type="entry name" value="WD40 repeat-like"/>
    <property type="match status" value="1"/>
</dbReference>
<protein>
    <recommendedName>
        <fullName evidence="1">WD repeat-containing protein 44</fullName>
    </recommendedName>
</protein>
<feature type="repeat" description="WD" evidence="4">
    <location>
        <begin position="427"/>
        <end position="467"/>
    </location>
</feature>
<keyword evidence="2 4" id="KW-0853">WD repeat</keyword>
<dbReference type="InterPro" id="IPR001680">
    <property type="entry name" value="WD40_rpt"/>
</dbReference>
<reference evidence="6" key="1">
    <citation type="submission" date="2024-06" db="EMBL/GenBank/DDBJ databases">
        <authorList>
            <person name="Liu X."/>
            <person name="Lenzi L."/>
            <person name="Haldenby T S."/>
            <person name="Uol C."/>
        </authorList>
    </citation>
    <scope>NUCLEOTIDE SEQUENCE</scope>
</reference>
<evidence type="ECO:0000313" key="7">
    <source>
        <dbReference type="Proteomes" id="UP001497525"/>
    </source>
</evidence>
<sequence>MSSCTVSEFNQGAKAWAECFKSWSLDAARNQTNCPIPNQLQIPFQGERPNQSIFPNGTYPAVLPHMSVPTGVSADSLRNQFTDHLLHLPPSVASGSQLVSTMVQTGDNLPAVGPPSPTFQDSKQKFSDSKLSTRLPESSSGSLNDTKGATLNDSTLRNEQILNPIELRFRSLTASSVYAADGNSQATDLTIQTQPAEDRTNGKVGRFHKYFRDAVSAFKSATRAKIFNPVEESSDEDEEVIGNQGIRLRSSRQARGRREFLQLKLVQEMKNEHTGAIWAMRFSPCGRLLATAGYDRNIRIWVLRQWYPYFKRMQQQTVGAEGNPEFGPTGLIDNAYPAFDGSGGNLMDDENLLDSVSLASTSVSTAGKTDDGASTSSSTQAYLSTKESVVNMSDNRSADQLVSSSLKVPDLERGRRTVFRSQPLLVYRGHEGVVTEVAWSKNLFLLATSMDHQVRLWHISRRECLCLFSHNDTVPTIVFHPKDDRYFLSGSLDGKLRLWNIPDKKVRFWVEVPMPSALPIPAAPGSFTVSNLFKSSPPSTPQVSSISGISRTFVPKTIITCAMFACDGTKVVVGTYDGRVLFFNSELAYITFIAIKSGTAKGRQCRVTAIEIDPTDSNKILVTSNDSRLRLIDARDYHTLCKYRGFVNETSQIRASFSPTGRYLISGSENSFFYIWRKTLDVERISRFSRIRKDRNNCWEAIKAHDTMVTVALFCPNPNMVLDKHLRHCRFPYSLSPGDAQGSSVFRLDALPPNADPRHEMSYLGEVVVSADCNGCIRVFKKYASSESQLGTTGSKSVR</sequence>
<dbReference type="SMART" id="SM00320">
    <property type="entry name" value="WD40"/>
    <property type="match status" value="7"/>
</dbReference>
<evidence type="ECO:0000256" key="5">
    <source>
        <dbReference type="SAM" id="MobiDB-lite"/>
    </source>
</evidence>
<proteinExistence type="predicted"/>
<dbReference type="Pfam" id="PF00400">
    <property type="entry name" value="WD40"/>
    <property type="match status" value="4"/>
</dbReference>
<evidence type="ECO:0000256" key="3">
    <source>
        <dbReference type="ARBA" id="ARBA00022737"/>
    </source>
</evidence>
<evidence type="ECO:0000256" key="2">
    <source>
        <dbReference type="ARBA" id="ARBA00022574"/>
    </source>
</evidence>
<dbReference type="InterPro" id="IPR036322">
    <property type="entry name" value="WD40_repeat_dom_sf"/>
</dbReference>
<organism evidence="6 7">
    <name type="scientific">Calicophoron daubneyi</name>
    <name type="common">Rumen fluke</name>
    <name type="synonym">Paramphistomum daubneyi</name>
    <dbReference type="NCBI Taxonomy" id="300641"/>
    <lineage>
        <taxon>Eukaryota</taxon>
        <taxon>Metazoa</taxon>
        <taxon>Spiralia</taxon>
        <taxon>Lophotrochozoa</taxon>
        <taxon>Platyhelminthes</taxon>
        <taxon>Trematoda</taxon>
        <taxon>Digenea</taxon>
        <taxon>Plagiorchiida</taxon>
        <taxon>Pronocephalata</taxon>
        <taxon>Paramphistomoidea</taxon>
        <taxon>Paramphistomidae</taxon>
        <taxon>Calicophoron</taxon>
    </lineage>
</organism>
<dbReference type="PROSITE" id="PS50294">
    <property type="entry name" value="WD_REPEATS_REGION"/>
    <property type="match status" value="3"/>
</dbReference>
<dbReference type="PANTHER" id="PTHR14221">
    <property type="entry name" value="WD REPEAT DOMAIN 44"/>
    <property type="match status" value="1"/>
</dbReference>
<dbReference type="InterPro" id="IPR015943">
    <property type="entry name" value="WD40/YVTN_repeat-like_dom_sf"/>
</dbReference>
<dbReference type="AlphaFoldDB" id="A0AAV2T416"/>